<evidence type="ECO:0000256" key="1">
    <source>
        <dbReference type="SAM" id="Phobius"/>
    </source>
</evidence>
<sequence length="314" mass="31264">MSDSDARSLVSLRNAVGVPDRTNRRIAAELSTLTAALVGLSLWQRAVSAAFASSPPFGGVLVGGLVAGGVFVAGVAAFAGAYASVRGIGPGVRLPSRRDLPLAAAAVAVPVALVALTELVGTVTGVPYNSLTKTSVAADASLTPVVLVTAVGAVAAVPALVIVCHVLVQGSLARAVDDGTAVVLTTLVAGFVLVGGTGGLVPVPDTGKLVGAVLFTLLVGVGVFAADRVERERVKFLAYVPLLSFGAVVLLSGVAGIGSVAGGMFAGTRLAVLGVAAYTYDRTDSLLVPALAYTSLLAADRAVVVVLEAGMHSW</sequence>
<evidence type="ECO:0000313" key="3">
    <source>
        <dbReference type="Proteomes" id="UP000826254"/>
    </source>
</evidence>
<accession>A0A8T8WC33</accession>
<name>A0A8T8WC33_9EURY</name>
<feature type="transmembrane region" description="Helical" evidence="1">
    <location>
        <begin position="238"/>
        <end position="266"/>
    </location>
</feature>
<feature type="transmembrane region" description="Helical" evidence="1">
    <location>
        <begin position="180"/>
        <end position="203"/>
    </location>
</feature>
<dbReference type="RefSeq" id="WP_222607104.1">
    <property type="nucleotide sequence ID" value="NZ_CP081958.1"/>
</dbReference>
<protein>
    <submittedName>
        <fullName evidence="2">Uncharacterized protein</fullName>
    </submittedName>
</protein>
<dbReference type="Proteomes" id="UP000826254">
    <property type="component" value="Chromosome"/>
</dbReference>
<keyword evidence="1" id="KW-0472">Membrane</keyword>
<evidence type="ECO:0000313" key="2">
    <source>
        <dbReference type="EMBL" id="QZP37294.1"/>
    </source>
</evidence>
<dbReference type="GeneID" id="67179188"/>
<keyword evidence="1" id="KW-1133">Transmembrane helix</keyword>
<gene>
    <name evidence="2" type="ORF">K6T50_13560</name>
</gene>
<keyword evidence="1" id="KW-0812">Transmembrane</keyword>
<feature type="transmembrane region" description="Helical" evidence="1">
    <location>
        <begin position="209"/>
        <end position="226"/>
    </location>
</feature>
<feature type="transmembrane region" description="Helical" evidence="1">
    <location>
        <begin position="102"/>
        <end position="125"/>
    </location>
</feature>
<keyword evidence="3" id="KW-1185">Reference proteome</keyword>
<dbReference type="EMBL" id="CP081958">
    <property type="protein sequence ID" value="QZP37294.1"/>
    <property type="molecule type" value="Genomic_DNA"/>
</dbReference>
<feature type="transmembrane region" description="Helical" evidence="1">
    <location>
        <begin position="57"/>
        <end position="82"/>
    </location>
</feature>
<proteinExistence type="predicted"/>
<dbReference type="AlphaFoldDB" id="A0A8T8WC33"/>
<feature type="transmembrane region" description="Helical" evidence="1">
    <location>
        <begin position="145"/>
        <end position="168"/>
    </location>
</feature>
<reference evidence="2 3" key="1">
    <citation type="journal article" date="2021" name="Int. J. Syst. Evol. Microbiol.">
        <title>Halobaculum halophilum sp. nov. and Halobaculum salinum sp. nov., isolated from salt lake and saline soil.</title>
        <authorList>
            <person name="Cui H.L."/>
            <person name="Shi X.W."/>
            <person name="Yin X.M."/>
            <person name="Yang X.Y."/>
            <person name="Hou J."/>
            <person name="Zhu L."/>
        </authorList>
    </citation>
    <scope>NUCLEOTIDE SEQUENCE [LARGE SCALE GENOMIC DNA]</scope>
    <source>
        <strain evidence="2 3">NBRC 109044</strain>
    </source>
</reference>
<organism evidence="2 3">
    <name type="scientific">Halobaculum magnesiiphilum</name>
    <dbReference type="NCBI Taxonomy" id="1017351"/>
    <lineage>
        <taxon>Archaea</taxon>
        <taxon>Methanobacteriati</taxon>
        <taxon>Methanobacteriota</taxon>
        <taxon>Stenosarchaea group</taxon>
        <taxon>Halobacteria</taxon>
        <taxon>Halobacteriales</taxon>
        <taxon>Haloferacaceae</taxon>
        <taxon>Halobaculum</taxon>
    </lineage>
</organism>
<dbReference type="KEGG" id="hmp:K6T50_13560"/>